<evidence type="ECO:0000259" key="1">
    <source>
        <dbReference type="Pfam" id="PF25470"/>
    </source>
</evidence>
<dbReference type="NCBIfam" id="TIGR02595">
    <property type="entry name" value="PEP_CTERM"/>
    <property type="match status" value="1"/>
</dbReference>
<gene>
    <name evidence="2" type="ORF">IPJ27_10145</name>
</gene>
<reference evidence="2 3" key="1">
    <citation type="submission" date="2020-10" db="EMBL/GenBank/DDBJ databases">
        <title>Connecting structure to function with the recovery of over 1000 high-quality activated sludge metagenome-assembled genomes encoding full-length rRNA genes using long-read sequencing.</title>
        <authorList>
            <person name="Singleton C.M."/>
            <person name="Petriglieri F."/>
            <person name="Kristensen J.M."/>
            <person name="Kirkegaard R.H."/>
            <person name="Michaelsen T.Y."/>
            <person name="Andersen M.H."/>
            <person name="Karst S.M."/>
            <person name="Dueholm M.S."/>
            <person name="Nielsen P.H."/>
            <person name="Albertsen M."/>
        </authorList>
    </citation>
    <scope>NUCLEOTIDE SEQUENCE [LARGE SCALE GENOMIC DNA]</scope>
    <source>
        <strain evidence="2">EsbW_18-Q3-R4-48_BATAC.285</strain>
    </source>
</reference>
<organism evidence="2 3">
    <name type="scientific">Candidatus Accumulibacter proximus</name>
    <dbReference type="NCBI Taxonomy" id="2954385"/>
    <lineage>
        <taxon>Bacteria</taxon>
        <taxon>Pseudomonadati</taxon>
        <taxon>Pseudomonadota</taxon>
        <taxon>Betaproteobacteria</taxon>
        <taxon>Candidatus Accumulibacter</taxon>
    </lineage>
</organism>
<dbReference type="InterPro" id="IPR057223">
    <property type="entry name" value="DUF7901"/>
</dbReference>
<evidence type="ECO:0000313" key="2">
    <source>
        <dbReference type="EMBL" id="MBK7675087.1"/>
    </source>
</evidence>
<dbReference type="EMBL" id="JADJMH010000006">
    <property type="protein sequence ID" value="MBK7675087.1"/>
    <property type="molecule type" value="Genomic_DNA"/>
</dbReference>
<dbReference type="AlphaFoldDB" id="A0A935PYN0"/>
<accession>A0A935PYN0</accession>
<feature type="domain" description="DUF7901" evidence="1">
    <location>
        <begin position="39"/>
        <end position="189"/>
    </location>
</feature>
<dbReference type="Proteomes" id="UP000697998">
    <property type="component" value="Unassembled WGS sequence"/>
</dbReference>
<dbReference type="Pfam" id="PF25470">
    <property type="entry name" value="DUF7901"/>
    <property type="match status" value="1"/>
</dbReference>
<sequence length="225" mass="24320">MMDKINNGRMVDTLRGVLLVCALAAGIGFSGTTGAALAFSQPPADGNDAFLSISADQSADDFTLARNGMVDGLTWWGSYRLDPAGLPADLFQVSIFQDDGLGNPEISPLNMLTDTATRTPTALLDVTGQTVYQYDLSVTSPFALTGATPYYLSVVNKFDPNYPDADWFWLLSDTSGSNYNRYAANETWQSFTTGNLAFHINVVPEPATLWLFLMGSFLIGLSVKN</sequence>
<proteinExistence type="predicted"/>
<comment type="caution">
    <text evidence="2">The sequence shown here is derived from an EMBL/GenBank/DDBJ whole genome shotgun (WGS) entry which is preliminary data.</text>
</comment>
<protein>
    <submittedName>
        <fullName evidence="2">PEP-CTERM sorting domain-containing protein</fullName>
    </submittedName>
</protein>
<dbReference type="InterPro" id="IPR013424">
    <property type="entry name" value="Ice-binding_C"/>
</dbReference>
<evidence type="ECO:0000313" key="3">
    <source>
        <dbReference type="Proteomes" id="UP000697998"/>
    </source>
</evidence>
<name>A0A935PYN0_9PROT</name>